<dbReference type="PANTHER" id="PTHR31424:SF3">
    <property type="entry name" value="RING-TYPE DOMAIN-CONTAINING PROTEIN"/>
    <property type="match status" value="1"/>
</dbReference>
<sequence length="633" mass="74858">MILAISLSEYNNLMSTIDNLNSELIKRHNEINYKDYINNYLQGLNEYNKGLIQSLYSEIERQKSAITTKDLEIITRENEIKNLKKKLYRAKTKIKNNSLIDCFSNLARKRKSFFEVETRQVFYIKNELQLMFEKIDEICNGIDLKINRIEISKKNEEIRKGKIDIIIEENAKERLSMEFVLYIKDQYRISDAIFDKLVRYFNLEIPSIRDIKKKRESINNQFQLNKIDNGYFVDPLIQLKKKLNFLIKTQEIKEMFIQIKLTADGTNVSRSVKIINFCYSVINQGKKSAGVNGTYSLGIFQVEQENYESIKNWMSKIWGTLNSFDSFVCDGKNYKIEYFFCSDWKMSSIVLGLFSANSNFPCLWCEVHKQDLYKIENFTPRSFEKQKKIVLSESKKKNPHFGYKTDPIISEIPHSNYCIDLLHLFLRISDVLFELLISDLAVLDKLRFNSEFSEDKHQNLSKLFSFLKDKCGITVKIFKNETKSINLAMNSLTGINRNKIFERMKLKNLFESNLKNCDKIDEIWSKFYTIYTSLKKDTIPDADQIKLSTSEWLNLFLSIYQRNDVTPYIHAFTNHLHQFVSRNININHFNLEGLEKLNDFTTCDYFRATNKRKNSSEQILKKRCRIEYFEQNL</sequence>
<evidence type="ECO:0000313" key="2">
    <source>
        <dbReference type="Proteomes" id="UP000663879"/>
    </source>
</evidence>
<evidence type="ECO:0000313" key="1">
    <source>
        <dbReference type="EMBL" id="CAF1105017.1"/>
    </source>
</evidence>
<accession>A0A814PA78</accession>
<dbReference type="AlphaFoldDB" id="A0A814PA78"/>
<gene>
    <name evidence="1" type="ORF">OXX778_LOCUS21341</name>
</gene>
<comment type="caution">
    <text evidence="1">The sequence shown here is derived from an EMBL/GenBank/DDBJ whole genome shotgun (WGS) entry which is preliminary data.</text>
</comment>
<dbReference type="OrthoDB" id="2358981at2759"/>
<keyword evidence="2" id="KW-1185">Reference proteome</keyword>
<dbReference type="Proteomes" id="UP000663879">
    <property type="component" value="Unassembled WGS sequence"/>
</dbReference>
<dbReference type="PANTHER" id="PTHR31424">
    <property type="entry name" value="PROTEIN CBG23806"/>
    <property type="match status" value="1"/>
</dbReference>
<dbReference type="EMBL" id="CAJNOC010007789">
    <property type="protein sequence ID" value="CAF1105017.1"/>
    <property type="molecule type" value="Genomic_DNA"/>
</dbReference>
<name>A0A814PA78_9BILA</name>
<organism evidence="1 2">
    <name type="scientific">Brachionus calyciflorus</name>
    <dbReference type="NCBI Taxonomy" id="104777"/>
    <lineage>
        <taxon>Eukaryota</taxon>
        <taxon>Metazoa</taxon>
        <taxon>Spiralia</taxon>
        <taxon>Gnathifera</taxon>
        <taxon>Rotifera</taxon>
        <taxon>Eurotatoria</taxon>
        <taxon>Monogononta</taxon>
        <taxon>Pseudotrocha</taxon>
        <taxon>Ploima</taxon>
        <taxon>Brachionidae</taxon>
        <taxon>Brachionus</taxon>
    </lineage>
</organism>
<proteinExistence type="predicted"/>
<protein>
    <submittedName>
        <fullName evidence="1">Uncharacterized protein</fullName>
    </submittedName>
</protein>
<reference evidence="1" key="1">
    <citation type="submission" date="2021-02" db="EMBL/GenBank/DDBJ databases">
        <authorList>
            <person name="Nowell W R."/>
        </authorList>
    </citation>
    <scope>NUCLEOTIDE SEQUENCE</scope>
    <source>
        <strain evidence="1">Ploen Becks lab</strain>
    </source>
</reference>